<dbReference type="Gene3D" id="2.60.120.260">
    <property type="entry name" value="Galactose-binding domain-like"/>
    <property type="match status" value="1"/>
</dbReference>
<dbReference type="SUPFAM" id="SSF81296">
    <property type="entry name" value="E set domains"/>
    <property type="match status" value="1"/>
</dbReference>
<dbReference type="SUPFAM" id="SSF48726">
    <property type="entry name" value="Immunoglobulin"/>
    <property type="match status" value="1"/>
</dbReference>
<dbReference type="Gene3D" id="2.60.40.10">
    <property type="entry name" value="Immunoglobulins"/>
    <property type="match status" value="5"/>
</dbReference>
<dbReference type="NCBIfam" id="TIGR04183">
    <property type="entry name" value="Por_Secre_tail"/>
    <property type="match status" value="1"/>
</dbReference>
<dbReference type="InterPro" id="IPR013783">
    <property type="entry name" value="Ig-like_fold"/>
</dbReference>
<gene>
    <name evidence="3" type="ORF">MTP16_10935</name>
</gene>
<evidence type="ECO:0000256" key="1">
    <source>
        <dbReference type="SAM" id="MobiDB-lite"/>
    </source>
</evidence>
<dbReference type="Proteomes" id="UP000831390">
    <property type="component" value="Chromosome"/>
</dbReference>
<dbReference type="InterPro" id="IPR014756">
    <property type="entry name" value="Ig_E-set"/>
</dbReference>
<reference evidence="3 4" key="1">
    <citation type="submission" date="2022-03" db="EMBL/GenBank/DDBJ databases">
        <title>Hymenobactersp. isolated from the air.</title>
        <authorList>
            <person name="Won M."/>
            <person name="Kwon S.-W."/>
        </authorList>
    </citation>
    <scope>NUCLEOTIDE SEQUENCE [LARGE SCALE GENOMIC DNA]</scope>
    <source>
        <strain evidence="3 4">KACC 22596</strain>
    </source>
</reference>
<feature type="domain" description="Immunoglobulin" evidence="2">
    <location>
        <begin position="1144"/>
        <end position="1219"/>
    </location>
</feature>
<dbReference type="SMART" id="SM00409">
    <property type="entry name" value="IG"/>
    <property type="match status" value="4"/>
</dbReference>
<name>A0ABY4BAH2_9BACT</name>
<dbReference type="InterPro" id="IPR036179">
    <property type="entry name" value="Ig-like_dom_sf"/>
</dbReference>
<dbReference type="InterPro" id="IPR044023">
    <property type="entry name" value="Ig_7"/>
</dbReference>
<accession>A0ABY4BAH2</accession>
<dbReference type="SUPFAM" id="SSF49785">
    <property type="entry name" value="Galactose-binding domain-like"/>
    <property type="match status" value="1"/>
</dbReference>
<feature type="domain" description="Immunoglobulin" evidence="2">
    <location>
        <begin position="958"/>
        <end position="1027"/>
    </location>
</feature>
<dbReference type="InterPro" id="IPR026444">
    <property type="entry name" value="Secre_tail"/>
</dbReference>
<feature type="domain" description="Immunoglobulin" evidence="2">
    <location>
        <begin position="766"/>
        <end position="843"/>
    </location>
</feature>
<dbReference type="InterPro" id="IPR008979">
    <property type="entry name" value="Galactose-bd-like_sf"/>
</dbReference>
<evidence type="ECO:0000313" key="3">
    <source>
        <dbReference type="EMBL" id="UOE36132.1"/>
    </source>
</evidence>
<organism evidence="3 4">
    <name type="scientific">Hymenobacter monticola</name>
    <dbReference type="NCBI Taxonomy" id="1705399"/>
    <lineage>
        <taxon>Bacteria</taxon>
        <taxon>Pseudomonadati</taxon>
        <taxon>Bacteroidota</taxon>
        <taxon>Cytophagia</taxon>
        <taxon>Cytophagales</taxon>
        <taxon>Hymenobacteraceae</taxon>
        <taxon>Hymenobacter</taxon>
    </lineage>
</organism>
<dbReference type="RefSeq" id="WP_243519645.1">
    <property type="nucleotide sequence ID" value="NZ_CP094534.1"/>
</dbReference>
<evidence type="ECO:0000259" key="2">
    <source>
        <dbReference type="SMART" id="SM00409"/>
    </source>
</evidence>
<feature type="domain" description="Immunoglobulin" evidence="2">
    <location>
        <begin position="1310"/>
        <end position="1404"/>
    </location>
</feature>
<protein>
    <submittedName>
        <fullName evidence="3">T9SS type A sorting domain-containing protein</fullName>
    </submittedName>
</protein>
<proteinExistence type="predicted"/>
<dbReference type="EMBL" id="CP094534">
    <property type="protein sequence ID" value="UOE36132.1"/>
    <property type="molecule type" value="Genomic_DNA"/>
</dbReference>
<sequence length="3249" mass="335658">MHRSYDFRPAPGGRRWPTGWLLPLALLLLLLIGGIVRSYGQATIARAEYFVDADPGFGAATAFTLPSTPAADLSGLSASVALGGLSTGFHTLGVRSQDANGAWSLTNRRTFYYEPAALGTLPNVTKVEYFIDADPGFGAATDVPVTPGTDLSGVAFNLSLSGLSAGFHQLGVRSRDASGQWSLTSRRTFYYEPAALNTLPNVTKVEYFIDSDPGFGAAVDVPVTAATDVSGVAFNVNISGLTAGFHQLGVRSQDANGQWSLTNRRTFYYEPAALNTLPNVTKVEYFIDAEPGFGNGTDVTVTAATDISGLAFNVNLSSLTAGFHSLSVRSRDANGKWSLTNVRSFYYEPALAAAPNINKIEYYFDNDPGFGSATDVPVPTPAPDLANFSFAADASGLSDGVHRIFFRSRDANGKWSLVSSRSFLKNGCASSPNFAAGLASTSYNSGGSTNGLAETAFNADPAAPTTSNSFYGYNGSLLQADLGTAQTLSEVRYKLTPSASSSFTLLLQTAAATAGPFSTVDTYTTSLAVGTTTPVVRTLATPTTARVLRLVVQNSVGQYAIVSGAGAYYFNCAGPTITSFTPTGGGPGTSVVLSGTNLTGATAVTFNGTAAPGFVVNSGTQITVPAPAGGTTGQICVTTPGGTACSAASYVYPPTIATSTVSATAFCSSALIQVPFTTNMASYSGGNQFSFQLSDANGVFTANSRLYGSLISTNANGGVLRDSVAFRTPAGSGYRVRVVASNPAITGTDNGTNLTIYATPVATASATQTTVPYNGTIQLAAQPTGQSSYQWYVAYTSGGTAYVGSGQTLNLTNAQPSQSGKYFVYVQNTSGCQDSASVRVLVQPNVVPVLTMGQFGFNGCAGATFNIGFAVSGNSFGSSNVITAQLSDASGSFAAPTVIGSAPFTGQGGGAISATIPTNTPTGSGYRIRLVGSSPAVTSTTDNGSNIGITTQPTATPSSNSPVAYNGTIQLTAQTVAGASYLWTGPGFSSNQQNPTIANATPSNSGTYTLYVTVNGCQSPGTATQVTVNPSAQPILAMAQLSGSTCAGTFLNINFSVTGNAFGTGNTITAQLSDASGSFAAPVAIGSEPFTGQGSGSVTARIPQNTPAGTGYRIRLVGSNPSVISTTDNGANLTVPVAPVATASSNSPVATGGTLQLNAGPSGATYQWYVQYTAGGISFISNQQNPTFNNVTTASSGFYYVYVTQGGCTDSASVRVLVNPPATATLALGAFSGQFCAGNNYAVNYTVFGAGLSNGSITAQLSDASGSFAAPVSLASINFNGTGSGSLGFTLPATTVDGAGYRIRLVSTNPALTSADNGTNLTISNLTNVVAGSNSPVASGALIQFSSSGVPTGATIAWTGPNGFNSTQASPSISNANAANAGTYSFTASLNGCSVTRQVQVQVGAPVLTLATGNVSTGFCPGSAIAVPYTVTAGGVNGGNTFTVQLSNASGSFASPVSIGSLSSSAASGTVAAVIPTSTPAGSGYRVRVVADNPAAVGSDNGANLTIGALTYAWTGGVSTDWFNGANWSCGQVPTATSVVTIPSGASFYPVVTGSTAALALNLTIASGATFTNNGIFNLYGNVTVNGTVVASSTSSWYFTGGITQFIYGTNPLQVGNLYISSGSTLTMNNVLNVYANWYNNGTFVGGPLYNVYFNGAGGTQIIGGTSVTTFYNAYVNSGAVVNLGLNAVFLNNFVVNGTFSAVTYGVVFGGTVAQTIGGTGSSSYYTVTINNPVGVTLVSNITVLGDWINNGLFAGGTYSVIFAGTVAQIIGGTAVTNFYNITFNNLISVTLHQNIYVLGGFVNTGVFYGWYLSGGSTLGYFVRFGGTAAQVITANQTTYFYHFYADNAAGVSLATNIYIAGNYYLYSGTFNPGTYTVYFNGNEGPGVVQTVGGYTALSFYGWNVASGAYVRLIQNVTLLGGFANLGTFYGYNLVGGVYTGYTFTFGGSGAQSLTGGGVYEFWHVTWNNLAGITLNQNISVWGNWLNNGGYLANGYLVNFMGNVAQTIGGSVLTVFHHVTITNTVSVSLLQAVTVLGNWAGAGVFLGNGYLVYFNGTAAQTITAGLSTRFFDLRFNNPTTVTLLSNIYLNGNWTHDGGFVANGFRVFFSGNALQTIAGTVLTQFHHLTIVNGASVQLARVVTILGDWTNDGSFLHGNYTVTFAGSGAQLINGAVVTNFSGITFLNTGTVTLGSNIRVAGAWTNSGVFVPATYTVFFNGSVAQVIGGTAVTTFFGLNILNTVGGVSLSGPIFIQGNLVNDGLFSCANYLVTFNGTALQNIGGTSTTIFGNITTNNAVGVALGQNIRVRGDFRNLALFTAGGYVVYFDGSAAQGIYSTGTLTFHDVVFANLAGVTLQNNIFLTGSWTNNGGFLANGKLVTFTGSVLQLIGGAVATVFHHFTIATGATVRQDLGITLLGDWTNNGSFLPNNLLVYFNGTALQTIAGTALTTFYDVTFNNAVNVRLGQNIDVTRNFVNQGGYCGCGFRTRFNGTVAQSITCTSGRTHFHDITFANAAGVTLLDGIYVSGLWVNNGGYLANSQTVIFDGTALQTIGGTVLSAFYNVGITNAVDVQLLRDITVAGFWNNTGIFHGQGFGVTFNGTALQTITTTGAAARSYFHHVTWANLVGCVLGGDIYVAGNWLCNGPFNPATYTVYFNGTVAQTCGGTQQIRFFGLNCANAAGVTYSGPVYLLGNFVNTGLVNCGAFGWYCIGTGPQTIGGISATPTRFYDLFIQNASGVTATDNWFLTHLLTLTTGNLASNGHLTLTSNASGTAMVVNPVGGGVVTGVSTMERFITGLSGAPGYRHYSSPMKLSAAGISTTVQEFADDLPVFELNPAYNTAGNTATPFPTFFQYDETRLTASKPGFDDGWMVPTATDDLLPLRGYTAQTLPTTTVDISGLLQTGNVSYSLGRGSLANSGWHMLGNPYPAPMDWDVARSTTGMLSGVADALYVFEPSGQYTGTYKAYVNGLGQNGGTKDLAAMQGFFVRATAPTASVSLTNAVRATSYLSPVFNRTTTAPPVLRLEARNLATATADETVVYFEPGAALGFSARHDAYKVQLNGNGRPSLWSQAGAESFAINGLPDLATAPVIPLGVRVSQDGAHELTLTGLTDAPAGTQVWLEDRVLNRRQNLAASPTYAFSMLASYTGQRFYLNFVAGTVTAVTTGQLAARTALYPNPTTARATLELAGLREQGPVKVEVVNVLGQTVRQLSTRPKQGFLSETIDLNGLATGVYTVRIHAQEGTVVKRLVKE</sequence>
<dbReference type="Pfam" id="PF18962">
    <property type="entry name" value="Por_Secre_tail"/>
    <property type="match status" value="1"/>
</dbReference>
<evidence type="ECO:0000313" key="4">
    <source>
        <dbReference type="Proteomes" id="UP000831390"/>
    </source>
</evidence>
<dbReference type="InterPro" id="IPR006626">
    <property type="entry name" value="PbH1"/>
</dbReference>
<feature type="region of interest" description="Disordered" evidence="1">
    <location>
        <begin position="937"/>
        <end position="960"/>
    </location>
</feature>
<keyword evidence="4" id="KW-1185">Reference proteome</keyword>
<dbReference type="Pfam" id="PF19081">
    <property type="entry name" value="Ig_7"/>
    <property type="match status" value="1"/>
</dbReference>
<dbReference type="SMART" id="SM00710">
    <property type="entry name" value="PbH1"/>
    <property type="match status" value="8"/>
</dbReference>
<dbReference type="InterPro" id="IPR003599">
    <property type="entry name" value="Ig_sub"/>
</dbReference>